<dbReference type="SUPFAM" id="SSF54695">
    <property type="entry name" value="POZ domain"/>
    <property type="match status" value="1"/>
</dbReference>
<dbReference type="OMA" id="ARANQTH"/>
<dbReference type="Gramene" id="OB09G11760.1">
    <property type="protein sequence ID" value="OB09G11760.1"/>
    <property type="gene ID" value="OB09G11760"/>
</dbReference>
<dbReference type="InterPro" id="IPR043454">
    <property type="entry name" value="NPH3/RPT2-like"/>
</dbReference>
<dbReference type="eggNOG" id="ENOG502QQZH">
    <property type="taxonomic scope" value="Eukaryota"/>
</dbReference>
<dbReference type="Proteomes" id="UP000006038">
    <property type="component" value="Chromosome 9"/>
</dbReference>
<keyword evidence="3" id="KW-1185">Reference proteome</keyword>
<evidence type="ECO:0000313" key="3">
    <source>
        <dbReference type="Proteomes" id="UP000006038"/>
    </source>
</evidence>
<organism evidence="2">
    <name type="scientific">Oryza brachyantha</name>
    <name type="common">malo sina</name>
    <dbReference type="NCBI Taxonomy" id="4533"/>
    <lineage>
        <taxon>Eukaryota</taxon>
        <taxon>Viridiplantae</taxon>
        <taxon>Streptophyta</taxon>
        <taxon>Embryophyta</taxon>
        <taxon>Tracheophyta</taxon>
        <taxon>Spermatophyta</taxon>
        <taxon>Magnoliopsida</taxon>
        <taxon>Liliopsida</taxon>
        <taxon>Poales</taxon>
        <taxon>Poaceae</taxon>
        <taxon>BOP clade</taxon>
        <taxon>Oryzoideae</taxon>
        <taxon>Oryzeae</taxon>
        <taxon>Oryzinae</taxon>
        <taxon>Oryza</taxon>
    </lineage>
</organism>
<dbReference type="HOGENOM" id="CLU_005994_4_0_1"/>
<evidence type="ECO:0008006" key="4">
    <source>
        <dbReference type="Google" id="ProtNLM"/>
    </source>
</evidence>
<evidence type="ECO:0000256" key="1">
    <source>
        <dbReference type="ARBA" id="ARBA00004906"/>
    </source>
</evidence>
<accession>J3MVZ7</accession>
<reference evidence="2" key="2">
    <citation type="submission" date="2013-04" db="UniProtKB">
        <authorList>
            <consortium name="EnsemblPlants"/>
        </authorList>
    </citation>
    <scope>IDENTIFICATION</scope>
</reference>
<evidence type="ECO:0000313" key="2">
    <source>
        <dbReference type="EnsemblPlants" id="OB09G11760.1"/>
    </source>
</evidence>
<comment type="pathway">
    <text evidence="1">Protein modification; protein ubiquitination.</text>
</comment>
<protein>
    <recommendedName>
        <fullName evidence="4">BTB domain-containing protein</fullName>
    </recommendedName>
</protein>
<dbReference type="PANTHER" id="PTHR32370">
    <property type="entry name" value="OS12G0117600 PROTEIN"/>
    <property type="match status" value="1"/>
</dbReference>
<dbReference type="EnsemblPlants" id="OB09G11760.1">
    <property type="protein sequence ID" value="OB09G11760.1"/>
    <property type="gene ID" value="OB09G11760"/>
</dbReference>
<name>J3MVZ7_ORYBR</name>
<sequence>MKYMKLGTKPDTFYTEEAVRSVLSDVPADLIIHVNNTKYQLHKLKFCAHYENAATEGTGSNPHYQFPLLLKCGLLQRLCADTDDEPPLPVVLHDIPGGEEAFELCAKFCYGISINISANNFVPAALAARFLRMTEPVAKGNLVAKLDSFFDSCILQGWKDPIAALQAAWRLSGWSESRIVQPCVDAIVEKILMPPSKVTPTPLSFLWALRCFRARNFEIMPPFFRGFACLVCAQPSFDLLLRYEPNLARI</sequence>
<dbReference type="AlphaFoldDB" id="J3MVZ7"/>
<proteinExistence type="predicted"/>
<dbReference type="InterPro" id="IPR011333">
    <property type="entry name" value="SKP1/BTB/POZ_sf"/>
</dbReference>
<reference evidence="2" key="1">
    <citation type="journal article" date="2013" name="Nat. Commun.">
        <title>Whole-genome sequencing of Oryza brachyantha reveals mechanisms underlying Oryza genome evolution.</title>
        <authorList>
            <person name="Chen J."/>
            <person name="Huang Q."/>
            <person name="Gao D."/>
            <person name="Wang J."/>
            <person name="Lang Y."/>
            <person name="Liu T."/>
            <person name="Li B."/>
            <person name="Bai Z."/>
            <person name="Luis Goicoechea J."/>
            <person name="Liang C."/>
            <person name="Chen C."/>
            <person name="Zhang W."/>
            <person name="Sun S."/>
            <person name="Liao Y."/>
            <person name="Zhang X."/>
            <person name="Yang L."/>
            <person name="Song C."/>
            <person name="Wang M."/>
            <person name="Shi J."/>
            <person name="Liu G."/>
            <person name="Liu J."/>
            <person name="Zhou H."/>
            <person name="Zhou W."/>
            <person name="Yu Q."/>
            <person name="An N."/>
            <person name="Chen Y."/>
            <person name="Cai Q."/>
            <person name="Wang B."/>
            <person name="Liu B."/>
            <person name="Min J."/>
            <person name="Huang Y."/>
            <person name="Wu H."/>
            <person name="Li Z."/>
            <person name="Zhang Y."/>
            <person name="Yin Y."/>
            <person name="Song W."/>
            <person name="Jiang J."/>
            <person name="Jackson S.A."/>
            <person name="Wing R.A."/>
            <person name="Wang J."/>
            <person name="Chen M."/>
        </authorList>
    </citation>
    <scope>NUCLEOTIDE SEQUENCE [LARGE SCALE GENOMIC DNA]</scope>
    <source>
        <strain evidence="2">cv. IRGC 101232</strain>
    </source>
</reference>